<comment type="caution">
    <text evidence="3">The sequence shown here is derived from an EMBL/GenBank/DDBJ whole genome shotgun (WGS) entry which is preliminary data.</text>
</comment>
<dbReference type="InterPro" id="IPR009057">
    <property type="entry name" value="Homeodomain-like_sf"/>
</dbReference>
<feature type="non-terminal residue" evidence="3">
    <location>
        <position position="1"/>
    </location>
</feature>
<evidence type="ECO:0000313" key="4">
    <source>
        <dbReference type="Proteomes" id="UP000704712"/>
    </source>
</evidence>
<reference evidence="3" key="1">
    <citation type="submission" date="2020-03" db="EMBL/GenBank/DDBJ databases">
        <title>Hybrid Assembly of Korean Phytophthora infestans isolates.</title>
        <authorList>
            <person name="Prokchorchik M."/>
            <person name="Lee Y."/>
            <person name="Seo J."/>
            <person name="Cho J.-H."/>
            <person name="Park Y.-E."/>
            <person name="Jang D.-C."/>
            <person name="Im J.-S."/>
            <person name="Choi J.-G."/>
            <person name="Park H.-J."/>
            <person name="Lee G.-B."/>
            <person name="Lee Y.-G."/>
            <person name="Hong S.-Y."/>
            <person name="Cho K."/>
            <person name="Sohn K.H."/>
        </authorList>
    </citation>
    <scope>NUCLEOTIDE SEQUENCE</scope>
    <source>
        <strain evidence="3">KR_2_A2</strain>
    </source>
</reference>
<name>A0A8S9TLB4_PHYIN</name>
<dbReference type="EMBL" id="JAACNO010002976">
    <property type="protein sequence ID" value="KAF4129260.1"/>
    <property type="molecule type" value="Genomic_DNA"/>
</dbReference>
<keyword evidence="1 3" id="KW-0238">DNA-binding</keyword>
<dbReference type="InterPro" id="IPR006600">
    <property type="entry name" value="HTH_CenpB_DNA-bd_dom"/>
</dbReference>
<proteinExistence type="predicted"/>
<dbReference type="Proteomes" id="UP000704712">
    <property type="component" value="Unassembled WGS sequence"/>
</dbReference>
<feature type="domain" description="HTH CENPB-type" evidence="2">
    <location>
        <begin position="19"/>
        <end position="90"/>
    </location>
</feature>
<gene>
    <name evidence="3" type="ORF">GN958_ATG21524</name>
</gene>
<accession>A0A8S9TLB4</accession>
<evidence type="ECO:0000259" key="2">
    <source>
        <dbReference type="PROSITE" id="PS51253"/>
    </source>
</evidence>
<dbReference type="GO" id="GO:0003677">
    <property type="term" value="F:DNA binding"/>
    <property type="evidence" value="ECO:0007669"/>
    <property type="project" value="UniProtKB-KW"/>
</dbReference>
<feature type="non-terminal residue" evidence="3">
    <location>
        <position position="155"/>
    </location>
</feature>
<sequence length="155" mass="17478">RASLEDALAKGKGEHRKVRNVGVGTILSQASESEIAEWVKELRGDGIPVSTMMLTEKALEVAEEAGVQDFKASDKWAVGFKRRYNGASKERSTVMLLGDSKGDRCMPFIVFKVKPSKDAEIQEENYQRRYGFGRRNWKDVRCIRSSTRLEVYGNS</sequence>
<organism evidence="3 4">
    <name type="scientific">Phytophthora infestans</name>
    <name type="common">Potato late blight agent</name>
    <name type="synonym">Botrytis infestans</name>
    <dbReference type="NCBI Taxonomy" id="4787"/>
    <lineage>
        <taxon>Eukaryota</taxon>
        <taxon>Sar</taxon>
        <taxon>Stramenopiles</taxon>
        <taxon>Oomycota</taxon>
        <taxon>Peronosporomycetes</taxon>
        <taxon>Peronosporales</taxon>
        <taxon>Peronosporaceae</taxon>
        <taxon>Phytophthora</taxon>
    </lineage>
</organism>
<evidence type="ECO:0000313" key="3">
    <source>
        <dbReference type="EMBL" id="KAF4129260.1"/>
    </source>
</evidence>
<dbReference type="AlphaFoldDB" id="A0A8S9TLB4"/>
<dbReference type="Pfam" id="PF03221">
    <property type="entry name" value="HTH_Tnp_Tc5"/>
    <property type="match status" value="1"/>
</dbReference>
<protein>
    <submittedName>
        <fullName evidence="3">Tc5 transposase DNA-binding domain</fullName>
    </submittedName>
</protein>
<dbReference type="SUPFAM" id="SSF46689">
    <property type="entry name" value="Homeodomain-like"/>
    <property type="match status" value="1"/>
</dbReference>
<dbReference type="PROSITE" id="PS51253">
    <property type="entry name" value="HTH_CENPB"/>
    <property type="match status" value="1"/>
</dbReference>
<dbReference type="Gene3D" id="1.10.10.60">
    <property type="entry name" value="Homeodomain-like"/>
    <property type="match status" value="1"/>
</dbReference>
<dbReference type="SMART" id="SM00674">
    <property type="entry name" value="CENPB"/>
    <property type="match status" value="1"/>
</dbReference>
<evidence type="ECO:0000256" key="1">
    <source>
        <dbReference type="ARBA" id="ARBA00023125"/>
    </source>
</evidence>